<dbReference type="Pfam" id="PF04857">
    <property type="entry name" value="CAF1"/>
    <property type="match status" value="1"/>
</dbReference>
<name>A0A498P3D8_LABRO</name>
<dbReference type="EMBL" id="QBIY01002822">
    <property type="protein sequence ID" value="RXN39182.1"/>
    <property type="molecule type" value="Genomic_DNA"/>
</dbReference>
<organism evidence="1 2">
    <name type="scientific">Labeo rohita</name>
    <name type="common">Indian major carp</name>
    <name type="synonym">Cyprinus rohita</name>
    <dbReference type="NCBI Taxonomy" id="84645"/>
    <lineage>
        <taxon>Eukaryota</taxon>
        <taxon>Metazoa</taxon>
        <taxon>Chordata</taxon>
        <taxon>Craniata</taxon>
        <taxon>Vertebrata</taxon>
        <taxon>Euteleostomi</taxon>
        <taxon>Actinopterygii</taxon>
        <taxon>Neopterygii</taxon>
        <taxon>Teleostei</taxon>
        <taxon>Ostariophysi</taxon>
        <taxon>Cypriniformes</taxon>
        <taxon>Cyprinidae</taxon>
        <taxon>Labeoninae</taxon>
        <taxon>Labeonini</taxon>
        <taxon>Labeo</taxon>
    </lineage>
</organism>
<accession>A0A498P3D8</accession>
<dbReference type="Proteomes" id="UP000290572">
    <property type="component" value="Unassembled WGS sequence"/>
</dbReference>
<comment type="caution">
    <text evidence="1">The sequence shown here is derived from an EMBL/GenBank/DDBJ whole genome shotgun (WGS) entry which is preliminary data.</text>
</comment>
<evidence type="ECO:0000313" key="1">
    <source>
        <dbReference type="EMBL" id="RXN39182.1"/>
    </source>
</evidence>
<dbReference type="AlphaFoldDB" id="A0A498P3D8"/>
<evidence type="ECO:0000313" key="2">
    <source>
        <dbReference type="Proteomes" id="UP000290572"/>
    </source>
</evidence>
<protein>
    <submittedName>
        <fullName evidence="1">Target of EGR1 1-like protein</fullName>
    </submittedName>
</protein>
<keyword evidence="2" id="KW-1185">Reference proteome</keyword>
<reference evidence="1 2" key="1">
    <citation type="submission" date="2018-03" db="EMBL/GenBank/DDBJ databases">
        <title>Draft genome sequence of Rohu Carp (Labeo rohita).</title>
        <authorList>
            <person name="Das P."/>
            <person name="Kushwaha B."/>
            <person name="Joshi C.G."/>
            <person name="Kumar D."/>
            <person name="Nagpure N.S."/>
            <person name="Sahoo L."/>
            <person name="Das S.P."/>
            <person name="Bit A."/>
            <person name="Patnaik S."/>
            <person name="Meher P.K."/>
            <person name="Jayasankar P."/>
            <person name="Koringa P.G."/>
            <person name="Patel N.V."/>
            <person name="Hinsu A.T."/>
            <person name="Kumar R."/>
            <person name="Pandey M."/>
            <person name="Agarwal S."/>
            <person name="Srivastava S."/>
            <person name="Singh M."/>
            <person name="Iquebal M.A."/>
            <person name="Jaiswal S."/>
            <person name="Angadi U.B."/>
            <person name="Kumar N."/>
            <person name="Raza M."/>
            <person name="Shah T.M."/>
            <person name="Rai A."/>
            <person name="Jena J.K."/>
        </authorList>
    </citation>
    <scope>NUCLEOTIDE SEQUENCE [LARGE SCALE GENOMIC DNA]</scope>
    <source>
        <strain evidence="1">DASCIFA01</strain>
        <tissue evidence="1">Testis</tissue>
    </source>
</reference>
<dbReference type="InterPro" id="IPR006941">
    <property type="entry name" value="RNase_CAF1"/>
</dbReference>
<proteinExistence type="predicted"/>
<gene>
    <name evidence="1" type="ORF">ROHU_000432</name>
</gene>
<sequence>MSQMFPSGIYDTKYATEYELRFTASYLEYAYKKCKLENSKAIAGGGSGSHVFLEFCKYTGNMQSYIDYRPCLDNQNQDGALNICVQFSVMSIVSPSVGDLHSVTGNYYRMDRISV</sequence>
<dbReference type="STRING" id="84645.A0A498P3D8"/>